<dbReference type="InterPro" id="IPR009057">
    <property type="entry name" value="Homeodomain-like_sf"/>
</dbReference>
<sequence length="117" mass="13194">MERMNGMAQSGKYPVEMKERAVAMVRELERELGGSGRGAITRTAKHLGLNAETVRNWVRDDDRGQRPSGERLAGSDADKDARIRELEQRLREAERANEILKAASAFFAQEMSPRPPR</sequence>
<evidence type="ECO:0000313" key="2">
    <source>
        <dbReference type="EMBL" id="SNR91835.1"/>
    </source>
</evidence>
<dbReference type="InterPro" id="IPR036388">
    <property type="entry name" value="WH-like_DNA-bd_sf"/>
</dbReference>
<name>A0A239A874_9PSEU</name>
<organism evidence="2 3">
    <name type="scientific">Haloechinothrix alba</name>
    <dbReference type="NCBI Taxonomy" id="664784"/>
    <lineage>
        <taxon>Bacteria</taxon>
        <taxon>Bacillati</taxon>
        <taxon>Actinomycetota</taxon>
        <taxon>Actinomycetes</taxon>
        <taxon>Pseudonocardiales</taxon>
        <taxon>Pseudonocardiaceae</taxon>
        <taxon>Haloechinothrix</taxon>
    </lineage>
</organism>
<keyword evidence="3" id="KW-1185">Reference proteome</keyword>
<dbReference type="EMBL" id="FZNW01000033">
    <property type="protein sequence ID" value="SNR91835.1"/>
    <property type="molecule type" value="Genomic_DNA"/>
</dbReference>
<dbReference type="Proteomes" id="UP000198348">
    <property type="component" value="Unassembled WGS sequence"/>
</dbReference>
<reference evidence="2 3" key="1">
    <citation type="submission" date="2017-06" db="EMBL/GenBank/DDBJ databases">
        <authorList>
            <person name="Kim H.J."/>
            <person name="Triplett B.A."/>
        </authorList>
    </citation>
    <scope>NUCLEOTIDE SEQUENCE [LARGE SCALE GENOMIC DNA]</scope>
    <source>
        <strain evidence="2 3">DSM 45207</strain>
    </source>
</reference>
<dbReference type="SUPFAM" id="SSF46689">
    <property type="entry name" value="Homeodomain-like"/>
    <property type="match status" value="1"/>
</dbReference>
<protein>
    <submittedName>
        <fullName evidence="2">Transposase</fullName>
    </submittedName>
</protein>
<gene>
    <name evidence="2" type="ORF">SAMN06265360_1332</name>
</gene>
<evidence type="ECO:0000313" key="3">
    <source>
        <dbReference type="Proteomes" id="UP000198348"/>
    </source>
</evidence>
<feature type="region of interest" description="Disordered" evidence="1">
    <location>
        <begin position="58"/>
        <end position="80"/>
    </location>
</feature>
<proteinExistence type="predicted"/>
<evidence type="ECO:0000256" key="1">
    <source>
        <dbReference type="SAM" id="MobiDB-lite"/>
    </source>
</evidence>
<accession>A0A239A874</accession>
<dbReference type="AlphaFoldDB" id="A0A239A874"/>
<feature type="compositionally biased region" description="Basic and acidic residues" evidence="1">
    <location>
        <begin position="58"/>
        <end position="69"/>
    </location>
</feature>
<dbReference type="Gene3D" id="1.10.10.10">
    <property type="entry name" value="Winged helix-like DNA-binding domain superfamily/Winged helix DNA-binding domain"/>
    <property type="match status" value="1"/>
</dbReference>